<dbReference type="STRING" id="1367422.A0A178Z3G6"/>
<dbReference type="EMBL" id="LVYI01000015">
    <property type="protein sequence ID" value="OAP54061.1"/>
    <property type="molecule type" value="Genomic_DNA"/>
</dbReference>
<dbReference type="GeneID" id="30015763"/>
<dbReference type="RefSeq" id="XP_018687428.1">
    <property type="nucleotide sequence ID" value="XM_018843101.1"/>
</dbReference>
<comment type="caution">
    <text evidence="1">The sequence shown here is derived from an EMBL/GenBank/DDBJ whole genome shotgun (WGS) entry which is preliminary data.</text>
</comment>
<name>A0A178Z3G6_9EURO</name>
<dbReference type="GO" id="GO:0009116">
    <property type="term" value="P:nucleoside metabolic process"/>
    <property type="evidence" value="ECO:0007669"/>
    <property type="project" value="InterPro"/>
</dbReference>
<dbReference type="AlphaFoldDB" id="A0A178Z3G6"/>
<dbReference type="GO" id="GO:0003824">
    <property type="term" value="F:catalytic activity"/>
    <property type="evidence" value="ECO:0007669"/>
    <property type="project" value="InterPro"/>
</dbReference>
<sequence>MLPAAERPNSSLVAIAILDEEYQMMAEHPQDPSSYTLGRIHSHNVVIARMPEGVDEPVSTANVAKDMERTFPGLRVDLMVGVSGGIPNLALGVDIRLGDVVVSKPKNCRGGVVQYDKGKAEDGGKFMVKGQPNQPPALLLRT</sequence>
<reference evidence="1 2" key="1">
    <citation type="submission" date="2016-04" db="EMBL/GenBank/DDBJ databases">
        <title>Draft genome of Fonsecaea erecta CBS 125763.</title>
        <authorList>
            <person name="Weiss V.A."/>
            <person name="Vicente V.A."/>
            <person name="Raittz R.T."/>
            <person name="Moreno L.F."/>
            <person name="De Souza E.M."/>
            <person name="Pedrosa F.O."/>
            <person name="Steffens M.B."/>
            <person name="Faoro H."/>
            <person name="Tadra-Sfeir M.Z."/>
            <person name="Najafzadeh M.J."/>
            <person name="Felipe M.S."/>
            <person name="Teixeira M."/>
            <person name="Sun J."/>
            <person name="Xi L."/>
            <person name="Gomes R."/>
            <person name="De Azevedo C.M."/>
            <person name="Salgado C.G."/>
            <person name="Da Silva M.B."/>
            <person name="Nascimento M.F."/>
            <person name="Queiroz-Telles F."/>
            <person name="Attili D.S."/>
            <person name="Gorbushina A."/>
        </authorList>
    </citation>
    <scope>NUCLEOTIDE SEQUENCE [LARGE SCALE GENOMIC DNA]</scope>
    <source>
        <strain evidence="1 2">CBS 125763</strain>
    </source>
</reference>
<dbReference type="Proteomes" id="UP000078343">
    <property type="component" value="Unassembled WGS sequence"/>
</dbReference>
<dbReference type="Gene3D" id="3.40.50.1580">
    <property type="entry name" value="Nucleoside phosphorylase domain"/>
    <property type="match status" value="1"/>
</dbReference>
<gene>
    <name evidence="1" type="ORF">AYL99_11595</name>
</gene>
<dbReference type="InterPro" id="IPR053137">
    <property type="entry name" value="NLR-like"/>
</dbReference>
<evidence type="ECO:0000313" key="1">
    <source>
        <dbReference type="EMBL" id="OAP54061.1"/>
    </source>
</evidence>
<accession>A0A178Z3G6</accession>
<keyword evidence="2" id="KW-1185">Reference proteome</keyword>
<organism evidence="1 2">
    <name type="scientific">Fonsecaea erecta</name>
    <dbReference type="NCBI Taxonomy" id="1367422"/>
    <lineage>
        <taxon>Eukaryota</taxon>
        <taxon>Fungi</taxon>
        <taxon>Dikarya</taxon>
        <taxon>Ascomycota</taxon>
        <taxon>Pezizomycotina</taxon>
        <taxon>Eurotiomycetes</taxon>
        <taxon>Chaetothyriomycetidae</taxon>
        <taxon>Chaetothyriales</taxon>
        <taxon>Herpotrichiellaceae</taxon>
        <taxon>Fonsecaea</taxon>
    </lineage>
</organism>
<dbReference type="OrthoDB" id="4120225at2759"/>
<evidence type="ECO:0000313" key="2">
    <source>
        <dbReference type="Proteomes" id="UP000078343"/>
    </source>
</evidence>
<protein>
    <recommendedName>
        <fullName evidence="3">Nucleoside phosphorylase domain-containing protein</fullName>
    </recommendedName>
</protein>
<dbReference type="SUPFAM" id="SSF53167">
    <property type="entry name" value="Purine and uridine phosphorylases"/>
    <property type="match status" value="1"/>
</dbReference>
<proteinExistence type="predicted"/>
<evidence type="ECO:0008006" key="3">
    <source>
        <dbReference type="Google" id="ProtNLM"/>
    </source>
</evidence>
<dbReference type="PANTHER" id="PTHR46082">
    <property type="entry name" value="ATP/GTP-BINDING PROTEIN-RELATED"/>
    <property type="match status" value="1"/>
</dbReference>
<dbReference type="InterPro" id="IPR035994">
    <property type="entry name" value="Nucleoside_phosphorylase_sf"/>
</dbReference>
<dbReference type="PANTHER" id="PTHR46082:SF11">
    <property type="entry name" value="AAA+ ATPASE DOMAIN-CONTAINING PROTEIN-RELATED"/>
    <property type="match status" value="1"/>
</dbReference>